<dbReference type="FunCoup" id="Q6BUR9">
    <property type="interactions" value="712"/>
</dbReference>
<dbReference type="GO" id="GO:0000166">
    <property type="term" value="F:nucleotide binding"/>
    <property type="evidence" value="ECO:0007669"/>
    <property type="project" value="InterPro"/>
</dbReference>
<dbReference type="Gene3D" id="3.30.342.10">
    <property type="entry name" value="DNA Polymerase, chain B, domain 1"/>
    <property type="match status" value="1"/>
</dbReference>
<dbReference type="OMA" id="GRNKMGF"/>
<dbReference type="InterPro" id="IPR006134">
    <property type="entry name" value="DNA-dir_DNA_pol_B_multi_dom"/>
</dbReference>
<comment type="subunit">
    <text evidence="19">Forms DNA polymerase zeta with REV7.</text>
</comment>
<dbReference type="STRING" id="284592.Q6BUR9"/>
<evidence type="ECO:0000256" key="7">
    <source>
        <dbReference type="ARBA" id="ARBA00022705"/>
    </source>
</evidence>
<dbReference type="EMBL" id="CR382135">
    <property type="protein sequence ID" value="CAG86117.2"/>
    <property type="molecule type" value="Genomic_DNA"/>
</dbReference>
<keyword evidence="26" id="KW-1185">Reference proteome</keyword>
<comment type="similarity">
    <text evidence="3 20">Belongs to the DNA polymerase type-B family.</text>
</comment>
<dbReference type="InterPro" id="IPR043502">
    <property type="entry name" value="DNA/RNA_pol_sf"/>
</dbReference>
<evidence type="ECO:0000256" key="2">
    <source>
        <dbReference type="ARBA" id="ARBA00004123"/>
    </source>
</evidence>
<dbReference type="KEGG" id="dha:DEHA2C08558g"/>
<keyword evidence="12 20" id="KW-0239">DNA-directed DNA polymerase</keyword>
<comment type="catalytic activity">
    <reaction evidence="18 20">
        <text>DNA(n) + a 2'-deoxyribonucleoside 5'-triphosphate = DNA(n+1) + diphosphate</text>
        <dbReference type="Rhea" id="RHEA:22508"/>
        <dbReference type="Rhea" id="RHEA-COMP:17339"/>
        <dbReference type="Rhea" id="RHEA-COMP:17340"/>
        <dbReference type="ChEBI" id="CHEBI:33019"/>
        <dbReference type="ChEBI" id="CHEBI:61560"/>
        <dbReference type="ChEBI" id="CHEBI:173112"/>
        <dbReference type="EC" id="2.7.7.7"/>
    </reaction>
</comment>
<dbReference type="CDD" id="cd05778">
    <property type="entry name" value="DNA_polB_zeta_exo"/>
    <property type="match status" value="1"/>
</dbReference>
<evidence type="ECO:0000259" key="23">
    <source>
        <dbReference type="Pfam" id="PF03104"/>
    </source>
</evidence>
<dbReference type="FunFam" id="1.10.287.690:FF:000002">
    <property type="entry name" value="DNA polymerase zeta"/>
    <property type="match status" value="1"/>
</dbReference>
<evidence type="ECO:0000256" key="17">
    <source>
        <dbReference type="ARBA" id="ARBA00023242"/>
    </source>
</evidence>
<evidence type="ECO:0000256" key="9">
    <source>
        <dbReference type="ARBA" id="ARBA00022763"/>
    </source>
</evidence>
<comment type="cofactor">
    <cofactor evidence="1">
        <name>[4Fe-4S] cluster</name>
        <dbReference type="ChEBI" id="CHEBI:49883"/>
    </cofactor>
</comment>
<dbReference type="InterPro" id="IPR012337">
    <property type="entry name" value="RNaseH-like_sf"/>
</dbReference>
<dbReference type="Gene3D" id="3.90.1600.10">
    <property type="entry name" value="Palm domain of DNA polymerase"/>
    <property type="match status" value="1"/>
</dbReference>
<dbReference type="GO" id="GO:0042276">
    <property type="term" value="P:error-prone translesion synthesis"/>
    <property type="evidence" value="ECO:0007669"/>
    <property type="project" value="EnsemblFungi"/>
</dbReference>
<keyword evidence="13" id="KW-0408">Iron</keyword>
<dbReference type="InterPro" id="IPR023211">
    <property type="entry name" value="DNA_pol_palm_dom_sf"/>
</dbReference>
<feature type="compositionally biased region" description="Basic and acidic residues" evidence="21">
    <location>
        <begin position="484"/>
        <end position="496"/>
    </location>
</feature>
<dbReference type="InterPro" id="IPR056435">
    <property type="entry name" value="DPOD/Z_N"/>
</dbReference>
<keyword evidence="9" id="KW-0227">DNA damage</keyword>
<evidence type="ECO:0000256" key="14">
    <source>
        <dbReference type="ARBA" id="ARBA00023014"/>
    </source>
</evidence>
<evidence type="ECO:0000256" key="10">
    <source>
        <dbReference type="ARBA" id="ARBA00022771"/>
    </source>
</evidence>
<dbReference type="CDD" id="cd05534">
    <property type="entry name" value="POLBc_zeta"/>
    <property type="match status" value="1"/>
</dbReference>
<feature type="region of interest" description="Disordered" evidence="21">
    <location>
        <begin position="476"/>
        <end position="496"/>
    </location>
</feature>
<dbReference type="SUPFAM" id="SSF53098">
    <property type="entry name" value="Ribonuclease H-like"/>
    <property type="match status" value="1"/>
</dbReference>
<evidence type="ECO:0000256" key="6">
    <source>
        <dbReference type="ARBA" id="ARBA00022695"/>
    </source>
</evidence>
<dbReference type="Pfam" id="PF00136">
    <property type="entry name" value="DNA_pol_B"/>
    <property type="match status" value="1"/>
</dbReference>
<keyword evidence="6 20" id="KW-0548">Nucleotidyltransferase</keyword>
<dbReference type="EC" id="2.7.7.7" evidence="20"/>
<dbReference type="PANTHER" id="PTHR45812:SF1">
    <property type="entry name" value="DNA POLYMERASE ZETA CATALYTIC SUBUNIT"/>
    <property type="match status" value="1"/>
</dbReference>
<reference evidence="25 26" key="1">
    <citation type="journal article" date="2004" name="Nature">
        <title>Genome evolution in yeasts.</title>
        <authorList>
            <consortium name="Genolevures"/>
            <person name="Dujon B."/>
            <person name="Sherman D."/>
            <person name="Fischer G."/>
            <person name="Durrens P."/>
            <person name="Casaregola S."/>
            <person name="Lafontaine I."/>
            <person name="de Montigny J."/>
            <person name="Marck C."/>
            <person name="Neuveglise C."/>
            <person name="Talla E."/>
            <person name="Goffard N."/>
            <person name="Frangeul L."/>
            <person name="Aigle M."/>
            <person name="Anthouard V."/>
            <person name="Babour A."/>
            <person name="Barbe V."/>
            <person name="Barnay S."/>
            <person name="Blanchin S."/>
            <person name="Beckerich J.M."/>
            <person name="Beyne E."/>
            <person name="Bleykasten C."/>
            <person name="Boisrame A."/>
            <person name="Boyer J."/>
            <person name="Cattolico L."/>
            <person name="Confanioleri F."/>
            <person name="de Daruvar A."/>
            <person name="Despons L."/>
            <person name="Fabre E."/>
            <person name="Fairhead C."/>
            <person name="Ferry-Dumazet H."/>
            <person name="Groppi A."/>
            <person name="Hantraye F."/>
            <person name="Hennequin C."/>
            <person name="Jauniaux N."/>
            <person name="Joyet P."/>
            <person name="Kachouri R."/>
            <person name="Kerrest A."/>
            <person name="Koszul R."/>
            <person name="Lemaire M."/>
            <person name="Lesur I."/>
            <person name="Ma L."/>
            <person name="Muller H."/>
            <person name="Nicaud J.M."/>
            <person name="Nikolski M."/>
            <person name="Oztas S."/>
            <person name="Ozier-Kalogeropoulos O."/>
            <person name="Pellenz S."/>
            <person name="Potier S."/>
            <person name="Richard G.F."/>
            <person name="Straub M.L."/>
            <person name="Suleau A."/>
            <person name="Swennene D."/>
            <person name="Tekaia F."/>
            <person name="Wesolowski-Louvel M."/>
            <person name="Westhof E."/>
            <person name="Wirth B."/>
            <person name="Zeniou-Meyer M."/>
            <person name="Zivanovic I."/>
            <person name="Bolotin-Fukuhara M."/>
            <person name="Thierry A."/>
            <person name="Bouchier C."/>
            <person name="Caudron B."/>
            <person name="Scarpelli C."/>
            <person name="Gaillardin C."/>
            <person name="Weissenbach J."/>
            <person name="Wincker P."/>
            <person name="Souciet J.L."/>
        </authorList>
    </citation>
    <scope>NUCLEOTIDE SEQUENCE [LARGE SCALE GENOMIC DNA]</scope>
    <source>
        <strain evidence="26">ATCC 36239 / CBS 767 / BCRC 21394 / JCM 1990 / NBRC 0083 / IGC 2968</strain>
    </source>
</reference>
<dbReference type="FunFam" id="1.10.132.60:FF:000007">
    <property type="entry name" value="DNA polymerase"/>
    <property type="match status" value="1"/>
</dbReference>
<keyword evidence="4" id="KW-0004">4Fe-4S</keyword>
<feature type="domain" description="DNA-directed DNA polymerase family B multifunctional" evidence="22">
    <location>
        <begin position="989"/>
        <end position="1444"/>
    </location>
</feature>
<evidence type="ECO:0000256" key="11">
    <source>
        <dbReference type="ARBA" id="ARBA00022833"/>
    </source>
</evidence>
<evidence type="ECO:0000256" key="15">
    <source>
        <dbReference type="ARBA" id="ARBA00023125"/>
    </source>
</evidence>
<evidence type="ECO:0000256" key="3">
    <source>
        <dbReference type="ARBA" id="ARBA00005755"/>
    </source>
</evidence>
<evidence type="ECO:0000313" key="25">
    <source>
        <dbReference type="EMBL" id="CAG86117.2"/>
    </source>
</evidence>
<name>Q6BUR9_DEBHA</name>
<dbReference type="InterPro" id="IPR042087">
    <property type="entry name" value="DNA_pol_B_thumb"/>
</dbReference>
<dbReference type="Pfam" id="PF03104">
    <property type="entry name" value="DNA_pol_B_exo1"/>
    <property type="match status" value="1"/>
</dbReference>
<dbReference type="InterPro" id="IPR006172">
    <property type="entry name" value="DNA-dir_DNA_pol_B"/>
</dbReference>
<proteinExistence type="inferred from homology"/>
<dbReference type="GeneID" id="2900659"/>
<dbReference type="Gene3D" id="1.10.287.690">
    <property type="entry name" value="Helix hairpin bin"/>
    <property type="match status" value="1"/>
</dbReference>
<comment type="subcellular location">
    <subcellularLocation>
        <location evidence="2">Nucleus</location>
    </subcellularLocation>
</comment>
<dbReference type="PRINTS" id="PR00106">
    <property type="entry name" value="DNAPOLB"/>
</dbReference>
<dbReference type="SUPFAM" id="SSF56672">
    <property type="entry name" value="DNA/RNA polymerases"/>
    <property type="match status" value="1"/>
</dbReference>
<keyword evidence="11" id="KW-0862">Zinc</keyword>
<dbReference type="HOGENOM" id="CLU_000203_3_1_1"/>
<evidence type="ECO:0000256" key="13">
    <source>
        <dbReference type="ARBA" id="ARBA00023004"/>
    </source>
</evidence>
<keyword evidence="10" id="KW-0863">Zinc-finger</keyword>
<evidence type="ECO:0000256" key="16">
    <source>
        <dbReference type="ARBA" id="ARBA00023204"/>
    </source>
</evidence>
<gene>
    <name evidence="25" type="ordered locus">DEHA2C08558g</name>
</gene>
<dbReference type="GO" id="GO:0008270">
    <property type="term" value="F:zinc ion binding"/>
    <property type="evidence" value="ECO:0007669"/>
    <property type="project" value="UniProtKB-KW"/>
</dbReference>
<dbReference type="InterPro" id="IPR036397">
    <property type="entry name" value="RNaseH_sf"/>
</dbReference>
<evidence type="ECO:0000256" key="5">
    <source>
        <dbReference type="ARBA" id="ARBA00022679"/>
    </source>
</evidence>
<evidence type="ECO:0000256" key="19">
    <source>
        <dbReference type="ARBA" id="ARBA00066055"/>
    </source>
</evidence>
<keyword evidence="7 20" id="KW-0235">DNA replication</keyword>
<organism evidence="25 26">
    <name type="scientific">Debaryomyces hansenii (strain ATCC 36239 / CBS 767 / BCRC 21394 / JCM 1990 / NBRC 0083 / IGC 2968)</name>
    <name type="common">Yeast</name>
    <name type="synonym">Torulaspora hansenii</name>
    <dbReference type="NCBI Taxonomy" id="284592"/>
    <lineage>
        <taxon>Eukaryota</taxon>
        <taxon>Fungi</taxon>
        <taxon>Dikarya</taxon>
        <taxon>Ascomycota</taxon>
        <taxon>Saccharomycotina</taxon>
        <taxon>Pichiomycetes</taxon>
        <taxon>Debaryomycetaceae</taxon>
        <taxon>Debaryomyces</taxon>
    </lineage>
</organism>
<dbReference type="VEuPathDB" id="FungiDB:DEHA2C08558g"/>
<feature type="domain" description="DNA polymerase delta/zeta catalytic subunit N-terminal" evidence="24">
    <location>
        <begin position="81"/>
        <end position="177"/>
    </location>
</feature>
<dbReference type="GO" id="GO:0070987">
    <property type="term" value="P:error-free translesion synthesis"/>
    <property type="evidence" value="ECO:0007669"/>
    <property type="project" value="EnsemblFungi"/>
</dbReference>
<evidence type="ECO:0000259" key="24">
    <source>
        <dbReference type="Pfam" id="PF24055"/>
    </source>
</evidence>
<keyword evidence="15 20" id="KW-0238">DNA-binding</keyword>
<dbReference type="InterPro" id="IPR030559">
    <property type="entry name" value="PolZ_Rev3"/>
</dbReference>
<evidence type="ECO:0000259" key="22">
    <source>
        <dbReference type="Pfam" id="PF00136"/>
    </source>
</evidence>
<dbReference type="GO" id="GO:0003677">
    <property type="term" value="F:DNA binding"/>
    <property type="evidence" value="ECO:0007669"/>
    <property type="project" value="UniProtKB-KW"/>
</dbReference>
<evidence type="ECO:0000256" key="21">
    <source>
        <dbReference type="SAM" id="MobiDB-lite"/>
    </source>
</evidence>
<dbReference type="PANTHER" id="PTHR45812">
    <property type="entry name" value="DNA POLYMERASE ZETA CATALYTIC SUBUNIT"/>
    <property type="match status" value="1"/>
</dbReference>
<dbReference type="OrthoDB" id="2414538at2759"/>
<evidence type="ECO:0000256" key="20">
    <source>
        <dbReference type="RuleBase" id="RU000442"/>
    </source>
</evidence>
<protein>
    <recommendedName>
        <fullName evidence="20">DNA polymerase</fullName>
        <ecNumber evidence="20">2.7.7.7</ecNumber>
    </recommendedName>
</protein>
<dbReference type="GO" id="GO:0005739">
    <property type="term" value="C:mitochondrion"/>
    <property type="evidence" value="ECO:0007669"/>
    <property type="project" value="EnsemblFungi"/>
</dbReference>
<keyword evidence="5 20" id="KW-0808">Transferase</keyword>
<evidence type="ECO:0000256" key="18">
    <source>
        <dbReference type="ARBA" id="ARBA00049244"/>
    </source>
</evidence>
<dbReference type="GO" id="GO:0006260">
    <property type="term" value="P:DNA replication"/>
    <property type="evidence" value="ECO:0007669"/>
    <property type="project" value="UniProtKB-KW"/>
</dbReference>
<keyword evidence="8" id="KW-0479">Metal-binding</keyword>
<dbReference type="eggNOG" id="KOG0968">
    <property type="taxonomic scope" value="Eukaryota"/>
</dbReference>
<dbReference type="Gene3D" id="1.10.132.60">
    <property type="entry name" value="DNA polymerase family B, C-terminal domain"/>
    <property type="match status" value="1"/>
</dbReference>
<dbReference type="InterPro" id="IPR017964">
    <property type="entry name" value="DNA-dir_DNA_pol_B_CS"/>
</dbReference>
<dbReference type="GO" id="GO:0000724">
    <property type="term" value="P:double-strand break repair via homologous recombination"/>
    <property type="evidence" value="ECO:0007669"/>
    <property type="project" value="TreeGrafter"/>
</dbReference>
<dbReference type="RefSeq" id="XP_458050.2">
    <property type="nucleotide sequence ID" value="XM_458050.1"/>
</dbReference>
<dbReference type="GO" id="GO:0003887">
    <property type="term" value="F:DNA-directed DNA polymerase activity"/>
    <property type="evidence" value="ECO:0007669"/>
    <property type="project" value="UniProtKB-KW"/>
</dbReference>
<dbReference type="InterPro" id="IPR006133">
    <property type="entry name" value="DNA-dir_DNA_pol_B_exonuc"/>
</dbReference>
<dbReference type="InParanoid" id="Q6BUR9"/>
<dbReference type="Gene3D" id="3.30.420.10">
    <property type="entry name" value="Ribonuclease H-like superfamily/Ribonuclease H"/>
    <property type="match status" value="1"/>
</dbReference>
<evidence type="ECO:0000256" key="1">
    <source>
        <dbReference type="ARBA" id="ARBA00001966"/>
    </source>
</evidence>
<evidence type="ECO:0000313" key="26">
    <source>
        <dbReference type="Proteomes" id="UP000000599"/>
    </source>
</evidence>
<dbReference type="Pfam" id="PF24055">
    <property type="entry name" value="POL3_N"/>
    <property type="match status" value="1"/>
</dbReference>
<keyword evidence="14" id="KW-0411">Iron-sulfur</keyword>
<keyword evidence="17" id="KW-0539">Nucleus</keyword>
<keyword evidence="16" id="KW-0234">DNA repair</keyword>
<evidence type="ECO:0000256" key="12">
    <source>
        <dbReference type="ARBA" id="ARBA00022932"/>
    </source>
</evidence>
<sequence length="1588" mass="184226">MSDARLHVQINDYDTYQTHTSKLDQLYNDVVQVPIIRIFGSLSVGIDDGDERSDNDHTKHSGSNKPVKFLSYNVLVHVHNYYPYLYVDCFENEALLRSENYINQLVEYLENSLQQSFRRKKGEEEEEEEETIDVDVDSGGGERKFIAKVAICKGSPIYGYQVGYKLFYKISLLSPLYKTRLTTLFHDKNINICEFSSSFDKGTKKSYAVNVYEAHIPYLLQFLADFNLFGCGWLEIDNTYFRYPILNDNTDIDTTHLKSYLKSFINHNNILEGSKFARIGRSLLEFDIKTESIHNRSYIKQRHLHHEFVENRSFNSGIPNNEIYLSSLNHIYKDLKYQCESRGSKMTESQFSQNNLGLGGTFWENQSDLNDLMNYVISLTKPSPTNKLDAYFKKFIESDKLSKFPTAFELIDIEKISSSSGGISLLNFNDDLIKWNVYSFLFEDAVILKDIATREESAVIREDDIVPDSKPSLDLEFDSDDFTDSEHVNPDDRVEKNDIDPAEHERAWSQPNKSDHEIMFEVSQRKRRRTSLSQTLEEGDSILQVPSSPHHLFNKITNPKQTNKLPDLMHSSHGRHFYEVSKPQALDRNRIMKTFDDQHLLKVNYTDPYYDKESDMPSRPMIFANKKISIPLINYNTLEAFKVKAGSSSLPMSSMIQQTLSDSSSSKIRACARNICSWRYVAEPPSKVEIQKWVAVEEAKMKYKRSKFRSQIEPPITQTNDYKFSYRSEKISRRPNSFNSLTNFHLEIHVNTHNDLLPNPDVDPISVIFYTFSDSNHMFDKNNNKVGILIYHEPGSQREDFAKQLEKVSSFLVEKPAVAIFSDEKSMINQLIRLVECFDPDILSGYEINALSWGYVIERFRNAYDINLLFEFSRCKFKSNGKFGDRWGYTHTSAFKINGRHILNVWRLLRSELSLTNYSLENMSYHLLHQTLPRYSNFQLSQWYYGNDFSELLSVFKYYLRRVQLIMKIIDIQELITRNVEQSRLIGIDFNSNFYRGSQFKVESILCRLTKAENILLNSVSKQQVHEMRPLECIPLIMEPDSNFYKSPLIVLDFQSLYPSIMIAYNYCYSTILGKLHGFSPRKNIIGYLKNLKLPPGLVDLFAKNDGLNISPNGYVFVKSSIRKSMLAKMLEEILNARINVKSVMKLFKDDPELIKLYNSRQLALKLIANVTYGYTSATFSGRMPNSDIADAIVSTGREILSQSVNLIESTNYGAKVVYGDTDSLFVYLPGKTKQDAFKIGNELASFITDKFPDPIKLKFEKVYHPCVLLAKKRYVGYSYEYEDQQEPKFDAKGIETIRRDGIPAQQKMVEKTIRILFDTKNLSLIKKYTMEQFYKILINKVSIKDFCFAKEVRFGTYKNEAHLPPGAIVANRNVNKDPRNEPQYRERVPYVVFQDSSKIRVKDRCISPEDFIKSYNTSKPLSLDNEYYITRVLIPPLERVFNLIGVDIKGWYKELPKFNHELFETKNNIFQFAKFIKLNSCACCGSKLKEYSRSKYICGQCLNNELELIANLSMSSKFGEFKELVADKTCELCVNMNYESLGSRTIRNCMNECVNNSCSVYYNKIRVTKEKVQLDQKHLHLLSDLEW</sequence>
<dbReference type="GO" id="GO:0016035">
    <property type="term" value="C:zeta DNA polymerase complex"/>
    <property type="evidence" value="ECO:0007669"/>
    <property type="project" value="EnsemblFungi"/>
</dbReference>
<evidence type="ECO:0000256" key="4">
    <source>
        <dbReference type="ARBA" id="ARBA00022485"/>
    </source>
</evidence>
<dbReference type="SMART" id="SM00486">
    <property type="entry name" value="POLBc"/>
    <property type="match status" value="1"/>
</dbReference>
<dbReference type="GO" id="GO:0005634">
    <property type="term" value="C:nucleus"/>
    <property type="evidence" value="ECO:0007669"/>
    <property type="project" value="UniProtKB-SubCell"/>
</dbReference>
<feature type="domain" description="DNA-directed DNA polymerase family B exonuclease" evidence="23">
    <location>
        <begin position="689"/>
        <end position="923"/>
    </location>
</feature>
<dbReference type="PROSITE" id="PS00116">
    <property type="entry name" value="DNA_POLYMERASE_B"/>
    <property type="match status" value="1"/>
</dbReference>
<dbReference type="Proteomes" id="UP000000599">
    <property type="component" value="Chromosome C"/>
</dbReference>
<evidence type="ECO:0000256" key="8">
    <source>
        <dbReference type="ARBA" id="ARBA00022723"/>
    </source>
</evidence>
<accession>Q6BUR9</accession>
<dbReference type="GO" id="GO:0051539">
    <property type="term" value="F:4 iron, 4 sulfur cluster binding"/>
    <property type="evidence" value="ECO:0007669"/>
    <property type="project" value="UniProtKB-KW"/>
</dbReference>